<evidence type="ECO:0000313" key="3">
    <source>
        <dbReference type="Proteomes" id="UP000613255"/>
    </source>
</evidence>
<dbReference type="RefSeq" id="WP_198686345.1">
    <property type="nucleotide sequence ID" value="NZ_JAEIJD010000008.1"/>
</dbReference>
<proteinExistence type="predicted"/>
<feature type="region of interest" description="Disordered" evidence="1">
    <location>
        <begin position="121"/>
        <end position="174"/>
    </location>
</feature>
<sequence length="233" mass="25221">MSDHDKPIEIEDTLSSIRRLVAEGDRHRSDVAEADRSHEEKLVLTSALRVADDSDQTQGQSEQTIPLVLNQPIPSDPALSNEKDAPEAHTDDFARSSDHPPQTRSFVALSSRIAALETAIAETDDQWEPDGSVGDDYAGTDVGTVTLRPDANTGGDSPTTPQASAPDDAIRPDAQPDLTAVTDALMDSESLQKLVSDIVHKELQGEAGQRITRTIRKLVRREIQRAMAAQGLD</sequence>
<reference evidence="2" key="1">
    <citation type="submission" date="2020-12" db="EMBL/GenBank/DDBJ databases">
        <title>Pontibaca salina gen. nov., sp. nov., isolated from marine sediment.</title>
        <authorList>
            <person name="Bo J."/>
            <person name="Wang S."/>
            <person name="Song X."/>
            <person name="Du Z."/>
        </authorList>
    </citation>
    <scope>NUCLEOTIDE SEQUENCE</scope>
    <source>
        <strain evidence="2">S1109L</strain>
    </source>
</reference>
<comment type="caution">
    <text evidence="2">The sequence shown here is derived from an EMBL/GenBank/DDBJ whole genome shotgun (WGS) entry which is preliminary data.</text>
</comment>
<dbReference type="EMBL" id="JAEIJD010000008">
    <property type="protein sequence ID" value="MBI6630319.1"/>
    <property type="molecule type" value="Genomic_DNA"/>
</dbReference>
<feature type="compositionally biased region" description="Basic and acidic residues" evidence="1">
    <location>
        <begin position="81"/>
        <end position="98"/>
    </location>
</feature>
<dbReference type="AlphaFoldDB" id="A0A934HLC9"/>
<dbReference type="Proteomes" id="UP000613255">
    <property type="component" value="Unassembled WGS sequence"/>
</dbReference>
<feature type="region of interest" description="Disordered" evidence="1">
    <location>
        <begin position="49"/>
        <end position="103"/>
    </location>
</feature>
<name>A0A934HLC9_9RHOB</name>
<evidence type="ECO:0000313" key="2">
    <source>
        <dbReference type="EMBL" id="MBI6630319.1"/>
    </source>
</evidence>
<gene>
    <name evidence="2" type="ORF">JAO82_10535</name>
</gene>
<protein>
    <submittedName>
        <fullName evidence="2">Uncharacterized protein</fullName>
    </submittedName>
</protein>
<accession>A0A934HLC9</accession>
<feature type="compositionally biased region" description="Polar residues" evidence="1">
    <location>
        <begin position="154"/>
        <end position="163"/>
    </location>
</feature>
<keyword evidence="3" id="KW-1185">Reference proteome</keyword>
<organism evidence="2 3">
    <name type="scientific">Pontibaca salina</name>
    <dbReference type="NCBI Taxonomy" id="2795731"/>
    <lineage>
        <taxon>Bacteria</taxon>
        <taxon>Pseudomonadati</taxon>
        <taxon>Pseudomonadota</taxon>
        <taxon>Alphaproteobacteria</taxon>
        <taxon>Rhodobacterales</taxon>
        <taxon>Roseobacteraceae</taxon>
        <taxon>Pontibaca</taxon>
    </lineage>
</organism>
<evidence type="ECO:0000256" key="1">
    <source>
        <dbReference type="SAM" id="MobiDB-lite"/>
    </source>
</evidence>